<evidence type="ECO:0008006" key="3">
    <source>
        <dbReference type="Google" id="ProtNLM"/>
    </source>
</evidence>
<reference evidence="1 2" key="1">
    <citation type="submission" date="2024-02" db="EMBL/GenBank/DDBJ databases">
        <title>De novo assembly and annotation of 12 fungi associated with fruit tree decline syndrome in Ontario, Canada.</title>
        <authorList>
            <person name="Sulman M."/>
            <person name="Ellouze W."/>
            <person name="Ilyukhin E."/>
        </authorList>
    </citation>
    <scope>NUCLEOTIDE SEQUENCE [LARGE SCALE GENOMIC DNA]</scope>
    <source>
        <strain evidence="1 2">FDS-637</strain>
    </source>
</reference>
<dbReference type="GeneID" id="92009739"/>
<evidence type="ECO:0000313" key="1">
    <source>
        <dbReference type="EMBL" id="KAL0259911.1"/>
    </source>
</evidence>
<keyword evidence="2" id="KW-1185">Reference proteome</keyword>
<dbReference type="Proteomes" id="UP001430584">
    <property type="component" value="Unassembled WGS sequence"/>
</dbReference>
<gene>
    <name evidence="1" type="ORF">SLS55_005654</name>
</gene>
<name>A0ABR3CJM6_9PEZI</name>
<comment type="caution">
    <text evidence="1">The sequence shown here is derived from an EMBL/GenBank/DDBJ whole genome shotgun (WGS) entry which is preliminary data.</text>
</comment>
<dbReference type="RefSeq" id="XP_066632940.1">
    <property type="nucleotide sequence ID" value="XM_066777098.1"/>
</dbReference>
<protein>
    <recommendedName>
        <fullName evidence="3">Pentatricopeptide repeat domain-containing protein</fullName>
    </recommendedName>
</protein>
<organism evidence="1 2">
    <name type="scientific">Diplodia seriata</name>
    <dbReference type="NCBI Taxonomy" id="420778"/>
    <lineage>
        <taxon>Eukaryota</taxon>
        <taxon>Fungi</taxon>
        <taxon>Dikarya</taxon>
        <taxon>Ascomycota</taxon>
        <taxon>Pezizomycotina</taxon>
        <taxon>Dothideomycetes</taxon>
        <taxon>Dothideomycetes incertae sedis</taxon>
        <taxon>Botryosphaeriales</taxon>
        <taxon>Botryosphaeriaceae</taxon>
        <taxon>Diplodia</taxon>
    </lineage>
</organism>
<sequence length="877" mass="100189">MPPRTPACRRAVHRTVLRHVQPIWITDDLLADAFHRFLNVSDANHKRYGSNVPGPLEARRRASKRRMMGLAPASPAFGPDIGALFGPDKLHQPWGWKPPKTAEQSLSWEKSPPAIPQWLSDYNGSAEKGQPRIPDPIDEYRRRLACVRDVTDLEMLWLEIGAEPQYSALFSQMANTHFLDMLKSPNIIKTPNTLILKPKTQPHYEALLGFLRNPKLNVPEARNFKTVIDVAIQDGMDPQHLGQLIDSIRDSLRLGAMLPSELRKVVDSIPSLCAKVFPDPAVANDWQLAAYWAIWRGMTSCRILPVDHFGTSIVRKIVESLLVLDTPPKVKGIAKPKRLRPSDAADPVLFRLEMYRRLWPTSDYARPDDLAAHLVSWIRKLRKLDICGSNCTSDGLGWHVIKSVVQSMSSRKVREVITEATALLLPSKDGVALDRETQNTVRLWFSCISQTSHFQHPTTGHFDIFATRPALAGRIDPVSAIPCLECFPIDKIYQFWTRYWLLQYVEKDLGDKKKKKKKKHRMEEAQRALNSRMKQLDSAEDPRVALFFNAVVILNGIGLPYKSALSKIVEFVVAMYGPDVAHDLHTRLVLARLPIDPRSSGAVIEAMSEVNPRQALKFFKAIPDVSLSLCPRLPLSLIEHGSLPRDELFALLNRNDPLARVPPEHRHTMTNSLSTLRVELVHIIAHAYANQTAFPTRHRFRNVYFCYLWLRDRKAPLQPLLTKALVRAAITAPLENREWVSTVKLRWVLRLVRDIEGADVAGELDRLVWRWRGDVIREARARWDAAGLFARFGPSTVTMARRAGLFDGSRPTWRRCYRKCVMNAGFRAPKWVRRVRFQQRGTKGARRIWGRLDRGMGGNNGWWRPYSPWKWRPLEAY</sequence>
<evidence type="ECO:0000313" key="2">
    <source>
        <dbReference type="Proteomes" id="UP001430584"/>
    </source>
</evidence>
<proteinExistence type="predicted"/>
<accession>A0ABR3CJM6</accession>
<dbReference type="EMBL" id="JAJVCZ030000005">
    <property type="protein sequence ID" value="KAL0259911.1"/>
    <property type="molecule type" value="Genomic_DNA"/>
</dbReference>